<dbReference type="InterPro" id="IPR036909">
    <property type="entry name" value="Cyt_c-like_dom_sf"/>
</dbReference>
<comment type="caution">
    <text evidence="7">The sequence shown here is derived from an EMBL/GenBank/DDBJ whole genome shotgun (WGS) entry which is preliminary data.</text>
</comment>
<evidence type="ECO:0000256" key="3">
    <source>
        <dbReference type="ARBA" id="ARBA00023004"/>
    </source>
</evidence>
<evidence type="ECO:0000313" key="8">
    <source>
        <dbReference type="Proteomes" id="UP000283433"/>
    </source>
</evidence>
<dbReference type="PROSITE" id="PS51257">
    <property type="entry name" value="PROKAR_LIPOPROTEIN"/>
    <property type="match status" value="1"/>
</dbReference>
<reference evidence="7 8" key="1">
    <citation type="submission" date="2016-07" db="EMBL/GenBank/DDBJ databases">
        <title>Genome of Pelobium manganitolerans.</title>
        <authorList>
            <person name="Wu S."/>
            <person name="Wang G."/>
        </authorList>
    </citation>
    <scope>NUCLEOTIDE SEQUENCE [LARGE SCALE GENOMIC DNA]</scope>
    <source>
        <strain evidence="7 8">YS-25</strain>
    </source>
</reference>
<organism evidence="7 8">
    <name type="scientific">Pelobium manganitolerans</name>
    <dbReference type="NCBI Taxonomy" id="1842495"/>
    <lineage>
        <taxon>Bacteria</taxon>
        <taxon>Pseudomonadati</taxon>
        <taxon>Bacteroidota</taxon>
        <taxon>Sphingobacteriia</taxon>
        <taxon>Sphingobacteriales</taxon>
        <taxon>Sphingobacteriaceae</taxon>
        <taxon>Pelobium</taxon>
    </lineage>
</organism>
<feature type="signal peptide" evidence="5">
    <location>
        <begin position="1"/>
        <end position="18"/>
    </location>
</feature>
<protein>
    <submittedName>
        <fullName evidence="7">Cytochrome C</fullName>
    </submittedName>
</protein>
<proteinExistence type="predicted"/>
<keyword evidence="5" id="KW-0732">Signal</keyword>
<keyword evidence="8" id="KW-1185">Reference proteome</keyword>
<evidence type="ECO:0000256" key="5">
    <source>
        <dbReference type="SAM" id="SignalP"/>
    </source>
</evidence>
<accession>A0A419S342</accession>
<dbReference type="GO" id="GO:0009055">
    <property type="term" value="F:electron transfer activity"/>
    <property type="evidence" value="ECO:0007669"/>
    <property type="project" value="InterPro"/>
</dbReference>
<dbReference type="GO" id="GO:0046872">
    <property type="term" value="F:metal ion binding"/>
    <property type="evidence" value="ECO:0007669"/>
    <property type="project" value="UniProtKB-KW"/>
</dbReference>
<evidence type="ECO:0000259" key="6">
    <source>
        <dbReference type="PROSITE" id="PS51007"/>
    </source>
</evidence>
<dbReference type="Proteomes" id="UP000283433">
    <property type="component" value="Unassembled WGS sequence"/>
</dbReference>
<dbReference type="Pfam" id="PF00034">
    <property type="entry name" value="Cytochrom_C"/>
    <property type="match status" value="1"/>
</dbReference>
<dbReference type="RefSeq" id="WP_120182602.1">
    <property type="nucleotide sequence ID" value="NZ_MBTA01000027.1"/>
</dbReference>
<keyword evidence="1 4" id="KW-0349">Heme</keyword>
<feature type="domain" description="Cytochrome c" evidence="6">
    <location>
        <begin position="79"/>
        <end position="169"/>
    </location>
</feature>
<dbReference type="InterPro" id="IPR009056">
    <property type="entry name" value="Cyt_c-like_dom"/>
</dbReference>
<name>A0A419S342_9SPHI</name>
<keyword evidence="2 4" id="KW-0479">Metal-binding</keyword>
<keyword evidence="3 4" id="KW-0408">Iron</keyword>
<evidence type="ECO:0000313" key="7">
    <source>
        <dbReference type="EMBL" id="RKD13697.1"/>
    </source>
</evidence>
<gene>
    <name evidence="7" type="ORF">BCY91_08970</name>
</gene>
<evidence type="ECO:0000256" key="1">
    <source>
        <dbReference type="ARBA" id="ARBA00022617"/>
    </source>
</evidence>
<dbReference type="PROSITE" id="PS51007">
    <property type="entry name" value="CYTC"/>
    <property type="match status" value="1"/>
</dbReference>
<dbReference type="OrthoDB" id="2827525at2"/>
<sequence length="171" mass="18525">MRKLKLLITIFSFSAGLAFISSCGGSGNGSQESADANTTETAAAEDDAAEVAVDPNAKSDSKGVGKFTNVEVDASVDEAMAAKGKAIFDTKCTACHKTTAEKLVGPGLKEITKLRTPEWIMNMITNPEEMTKKDPIAKALLEEHLIQMTFQNVSDEETRQIYEFLRSNDKD</sequence>
<evidence type="ECO:0000256" key="2">
    <source>
        <dbReference type="ARBA" id="ARBA00022723"/>
    </source>
</evidence>
<dbReference type="SUPFAM" id="SSF46626">
    <property type="entry name" value="Cytochrome c"/>
    <property type="match status" value="1"/>
</dbReference>
<dbReference type="Gene3D" id="1.10.760.10">
    <property type="entry name" value="Cytochrome c-like domain"/>
    <property type="match status" value="1"/>
</dbReference>
<dbReference type="EMBL" id="MBTA01000027">
    <property type="protein sequence ID" value="RKD13697.1"/>
    <property type="molecule type" value="Genomic_DNA"/>
</dbReference>
<feature type="chain" id="PRO_5019529052" evidence="5">
    <location>
        <begin position="19"/>
        <end position="171"/>
    </location>
</feature>
<dbReference type="GO" id="GO:0020037">
    <property type="term" value="F:heme binding"/>
    <property type="evidence" value="ECO:0007669"/>
    <property type="project" value="InterPro"/>
</dbReference>
<dbReference type="AlphaFoldDB" id="A0A419S342"/>
<evidence type="ECO:0000256" key="4">
    <source>
        <dbReference type="PROSITE-ProRule" id="PRU00433"/>
    </source>
</evidence>